<gene>
    <name evidence="1" type="ORF">CUN48_07745</name>
</gene>
<accession>A0A2M8QCQ8</accession>
<sequence length="159" mass="17306">MSHLLDYPMYLRASTEHAEVIYTRAENYHAVKNAPSAQAKEAVLTLKDDDSTYLILKGEPQAPGEGVSAVYQGNGGVLVVPTGRVFVRLNEGARVEAHAPAFRKLGFVITQSLPYAPHVAWLEREDGDAAAALRSVGALEKLPQVCNVEPQLLAARAWR</sequence>
<proteinExistence type="predicted"/>
<dbReference type="EMBL" id="PGTN01000041">
    <property type="protein sequence ID" value="PJF47605.1"/>
    <property type="molecule type" value="Genomic_DNA"/>
</dbReference>
<organism evidence="1 2">
    <name type="scientific">Candidatus Thermofonsia Clade 3 bacterium</name>
    <dbReference type="NCBI Taxonomy" id="2364212"/>
    <lineage>
        <taxon>Bacteria</taxon>
        <taxon>Bacillati</taxon>
        <taxon>Chloroflexota</taxon>
        <taxon>Candidatus Thermofontia</taxon>
        <taxon>Candidatus Thermofonsia Clade 3</taxon>
    </lineage>
</organism>
<dbReference type="AlphaFoldDB" id="A0A2M8QCQ8"/>
<reference evidence="1 2" key="1">
    <citation type="submission" date="2017-11" db="EMBL/GenBank/DDBJ databases">
        <title>Evolution of Phototrophy in the Chloroflexi Phylum Driven by Horizontal Gene Transfer.</title>
        <authorList>
            <person name="Ward L.M."/>
            <person name="Hemp J."/>
            <person name="Shih P.M."/>
            <person name="Mcglynn S.E."/>
            <person name="Fischer W."/>
        </authorList>
    </citation>
    <scope>NUCLEOTIDE SEQUENCE [LARGE SCALE GENOMIC DNA]</scope>
    <source>
        <strain evidence="1">JP3_7</strain>
    </source>
</reference>
<name>A0A2M8QCQ8_9CHLR</name>
<evidence type="ECO:0000313" key="2">
    <source>
        <dbReference type="Proteomes" id="UP000230790"/>
    </source>
</evidence>
<comment type="caution">
    <text evidence="1">The sequence shown here is derived from an EMBL/GenBank/DDBJ whole genome shotgun (WGS) entry which is preliminary data.</text>
</comment>
<evidence type="ECO:0000313" key="1">
    <source>
        <dbReference type="EMBL" id="PJF47605.1"/>
    </source>
</evidence>
<protein>
    <submittedName>
        <fullName evidence="1">Uncharacterized protein</fullName>
    </submittedName>
</protein>
<dbReference type="Proteomes" id="UP000230790">
    <property type="component" value="Unassembled WGS sequence"/>
</dbReference>